<gene>
    <name evidence="1" type="ORF">CECT5772_07303</name>
</gene>
<dbReference type="AlphaFoldDB" id="A0A922T5W1"/>
<protein>
    <submittedName>
        <fullName evidence="1">Uncharacterized protein</fullName>
    </submittedName>
</protein>
<evidence type="ECO:0000313" key="2">
    <source>
        <dbReference type="Proteomes" id="UP000028704"/>
    </source>
</evidence>
<reference evidence="1 2" key="1">
    <citation type="journal article" date="2014" name="Int. J. Syst. Evol. Microbiol.">
        <title>Phylogenomics and the dynamic genome evolution of the genus Streptococcus.</title>
        <authorList>
            <consortium name="The Broad Institute Genome Sequencing Platform"/>
            <person name="Richards V.P."/>
            <person name="Palmer S.R."/>
            <person name="Pavinski Bitar P.D."/>
            <person name="Qin X."/>
            <person name="Weinstock G.M."/>
            <person name="Highlander S.K."/>
            <person name="Town C.D."/>
            <person name="Burne R.A."/>
            <person name="Stanhope M.J."/>
        </authorList>
    </citation>
    <scope>NUCLEOTIDE SEQUENCE [LARGE SCALE GENOMIC DNA]</scope>
    <source>
        <strain evidence="1 2">CECT 5772</strain>
    </source>
</reference>
<evidence type="ECO:0000313" key="1">
    <source>
        <dbReference type="EMBL" id="KED04121.1"/>
    </source>
</evidence>
<dbReference type="EMBL" id="AWEX01000072">
    <property type="protein sequence ID" value="KED04121.1"/>
    <property type="molecule type" value="Genomic_DNA"/>
</dbReference>
<accession>A0A922T5W1</accession>
<organism evidence="1 2">
    <name type="scientific">Streptococcus equi subsp. ruminatorum CECT 5772</name>
    <dbReference type="NCBI Taxonomy" id="1051981"/>
    <lineage>
        <taxon>Bacteria</taxon>
        <taxon>Bacillati</taxon>
        <taxon>Bacillota</taxon>
        <taxon>Bacilli</taxon>
        <taxon>Lactobacillales</taxon>
        <taxon>Streptococcaceae</taxon>
        <taxon>Streptococcus</taxon>
    </lineage>
</organism>
<sequence length="50" mass="5554">MSPLIIFNISFAFVFYPMFISKGENLIIDNDIQINEGDQGATKSSKTINA</sequence>
<name>A0A922T5W1_9STRE</name>
<dbReference type="Proteomes" id="UP000028704">
    <property type="component" value="Unassembled WGS sequence"/>
</dbReference>
<proteinExistence type="predicted"/>
<comment type="caution">
    <text evidence="1">The sequence shown here is derived from an EMBL/GenBank/DDBJ whole genome shotgun (WGS) entry which is preliminary data.</text>
</comment>